<dbReference type="Proteomes" id="UP000221168">
    <property type="component" value="Unassembled WGS sequence"/>
</dbReference>
<evidence type="ECO:0000313" key="2">
    <source>
        <dbReference type="Proteomes" id="UP000221168"/>
    </source>
</evidence>
<feature type="non-terminal residue" evidence="1">
    <location>
        <position position="45"/>
    </location>
</feature>
<keyword evidence="2" id="KW-1185">Reference proteome</keyword>
<proteinExistence type="predicted"/>
<comment type="caution">
    <text evidence="1">The sequence shown here is derived from an EMBL/GenBank/DDBJ whole genome shotgun (WGS) entry which is preliminary data.</text>
</comment>
<name>A0A2G1QGC8_9HYPH</name>
<reference evidence="1 2" key="1">
    <citation type="submission" date="2017-10" db="EMBL/GenBank/DDBJ databases">
        <title>Sedimentibacterium mangrovi gen. nov., sp. nov., a novel member of family Phyllobacteriacea isolated from mangrove sediment.</title>
        <authorList>
            <person name="Liao H."/>
            <person name="Tian Y."/>
        </authorList>
    </citation>
    <scope>NUCLEOTIDE SEQUENCE [LARGE SCALE GENOMIC DNA]</scope>
    <source>
        <strain evidence="1 2">X9-2-2</strain>
    </source>
</reference>
<evidence type="ECO:0000313" key="1">
    <source>
        <dbReference type="EMBL" id="PHP64514.1"/>
    </source>
</evidence>
<sequence>MVEPANSDLSIGKQCKLLSISRSSFYYQPKGETALNLMLMRQIDE</sequence>
<dbReference type="EMBL" id="PDVP01000075">
    <property type="protein sequence ID" value="PHP64514.1"/>
    <property type="molecule type" value="Genomic_DNA"/>
</dbReference>
<accession>A0A2G1QGC8</accession>
<gene>
    <name evidence="1" type="ORF">CSC94_24025</name>
</gene>
<dbReference type="AlphaFoldDB" id="A0A2G1QGC8"/>
<protein>
    <submittedName>
        <fullName evidence="1">IS3 family transposase</fullName>
    </submittedName>
</protein>
<organism evidence="1 2">
    <name type="scientific">Zhengella mangrovi</name>
    <dbReference type="NCBI Taxonomy" id="1982044"/>
    <lineage>
        <taxon>Bacteria</taxon>
        <taxon>Pseudomonadati</taxon>
        <taxon>Pseudomonadota</taxon>
        <taxon>Alphaproteobacteria</taxon>
        <taxon>Hyphomicrobiales</taxon>
        <taxon>Notoacmeibacteraceae</taxon>
        <taxon>Zhengella</taxon>
    </lineage>
</organism>